<dbReference type="AlphaFoldDB" id="A0AAP2E3K4"/>
<comment type="caution">
    <text evidence="2">The sequence shown here is derived from an EMBL/GenBank/DDBJ whole genome shotgun (WGS) entry which is preliminary data.</text>
</comment>
<organism evidence="2 3">
    <name type="scientific">Dawidia cretensis</name>
    <dbReference type="NCBI Taxonomy" id="2782350"/>
    <lineage>
        <taxon>Bacteria</taxon>
        <taxon>Pseudomonadati</taxon>
        <taxon>Bacteroidota</taxon>
        <taxon>Cytophagia</taxon>
        <taxon>Cytophagales</taxon>
        <taxon>Chryseotaleaceae</taxon>
        <taxon>Dawidia</taxon>
    </lineage>
</organism>
<dbReference type="NCBIfam" id="TIGR04183">
    <property type="entry name" value="Por_Secre_tail"/>
    <property type="match status" value="1"/>
</dbReference>
<gene>
    <name evidence="2" type="ORF">KK062_29685</name>
</gene>
<dbReference type="EMBL" id="JAHESE010000072">
    <property type="protein sequence ID" value="MBT1712445.1"/>
    <property type="molecule type" value="Genomic_DNA"/>
</dbReference>
<keyword evidence="1" id="KW-0732">Signal</keyword>
<sequence length="104" mass="11592">MKPLIRVFVVGLLFFAAPVQRSHAKDAVVPAPPAARENSLFILKAEKGFVGATVEIFHVSGDLLASQQLQKRKVVIDFGSVQYGTYIIRLTKGNKIQEYQYTKK</sequence>
<proteinExistence type="predicted"/>
<protein>
    <submittedName>
        <fullName evidence="2">T9SS type A sorting domain-containing protein</fullName>
    </submittedName>
</protein>
<dbReference type="RefSeq" id="WP_254088008.1">
    <property type="nucleotide sequence ID" value="NZ_JAHESE010000072.1"/>
</dbReference>
<evidence type="ECO:0000313" key="3">
    <source>
        <dbReference type="Proteomes" id="UP001319080"/>
    </source>
</evidence>
<accession>A0AAP2E3K4</accession>
<reference evidence="2 3" key="1">
    <citation type="submission" date="2021-05" db="EMBL/GenBank/DDBJ databases">
        <title>A Polyphasic approach of four new species of the genus Ohtaekwangia: Ohtaekwangia histidinii sp. nov., Ohtaekwangia cretensis sp. nov., Ohtaekwangia indiensis sp. nov., Ohtaekwangia reichenbachii sp. nov. from diverse environment.</title>
        <authorList>
            <person name="Octaviana S."/>
        </authorList>
    </citation>
    <scope>NUCLEOTIDE SEQUENCE [LARGE SCALE GENOMIC DNA]</scope>
    <source>
        <strain evidence="2 3">PWU5</strain>
    </source>
</reference>
<evidence type="ECO:0000256" key="1">
    <source>
        <dbReference type="SAM" id="SignalP"/>
    </source>
</evidence>
<dbReference type="InterPro" id="IPR026444">
    <property type="entry name" value="Secre_tail"/>
</dbReference>
<name>A0AAP2E3K4_9BACT</name>
<evidence type="ECO:0000313" key="2">
    <source>
        <dbReference type="EMBL" id="MBT1712445.1"/>
    </source>
</evidence>
<dbReference type="Proteomes" id="UP001319080">
    <property type="component" value="Unassembled WGS sequence"/>
</dbReference>
<keyword evidence="3" id="KW-1185">Reference proteome</keyword>
<feature type="chain" id="PRO_5042953640" evidence="1">
    <location>
        <begin position="25"/>
        <end position="104"/>
    </location>
</feature>
<feature type="signal peptide" evidence="1">
    <location>
        <begin position="1"/>
        <end position="24"/>
    </location>
</feature>